<dbReference type="GO" id="GO:0000725">
    <property type="term" value="P:recombinational repair"/>
    <property type="evidence" value="ECO:0007669"/>
    <property type="project" value="TreeGrafter"/>
</dbReference>
<comment type="catalytic activity">
    <reaction evidence="6">
        <text>Couples ATP hydrolysis with the unwinding of duplex DNA by translocating in the 3'-5' direction.</text>
        <dbReference type="EC" id="5.6.2.4"/>
    </reaction>
</comment>
<dbReference type="SUPFAM" id="SSF52540">
    <property type="entry name" value="P-loop containing nucleoside triphosphate hydrolases"/>
    <property type="match status" value="1"/>
</dbReference>
<dbReference type="InterPro" id="IPR014016">
    <property type="entry name" value="UvrD-like_ATP-bd"/>
</dbReference>
<gene>
    <name evidence="10" type="ORF">COT78_00670</name>
</gene>
<dbReference type="InterPro" id="IPR000212">
    <property type="entry name" value="DNA_helicase_UvrD/REP"/>
</dbReference>
<dbReference type="GO" id="GO:0033202">
    <property type="term" value="C:DNA helicase complex"/>
    <property type="evidence" value="ECO:0007669"/>
    <property type="project" value="TreeGrafter"/>
</dbReference>
<sequence>MVVGDDYQSIYSWRGANFRNILNFEKDYKNAVVIKLEQNYRSSKTILTAANDVIKFNKNKTDKKLWTEKAEGMPITVYQALNEKDEAEFVAMEIKSLARHYSSSGARSSQPTASNSNYSDIAVLYRTNAQSRAIEETFLRFKIPYKIVGGFRFYERAEIKNMIAFLRLIYNPADFESFERAVSAVPRGIGKKTIDKLRELPNYFSLFSNGTMEQLNNFSPKVEQFYELLFDFHKTSLTLPLDQLILNIAEKSGYKKYLLDGTAEGEGRWENVLELSTVAAQVEAQMQSVIPAEVFDCTQTVSDSRTAGIHDLLNGSPGTTLKNTAGSEDDNFIDGETALELFLQQVSLTQDTDQIKSDGGVVTLMTLHSAKGLEFRAVFVIGVEEGLFPHSRALVDENEMEEERRLCYVGITRAKERLYLIHAGERNLYGRLQFNEKSRFIENISECLLDII</sequence>
<dbReference type="Pfam" id="PF13361">
    <property type="entry name" value="UvrD_C"/>
    <property type="match status" value="1"/>
</dbReference>
<dbReference type="GO" id="GO:0005829">
    <property type="term" value="C:cytosol"/>
    <property type="evidence" value="ECO:0007669"/>
    <property type="project" value="TreeGrafter"/>
</dbReference>
<organism evidence="10 11">
    <name type="scientific">Candidatus Berkelbacteria bacterium CG10_big_fil_rev_8_21_14_0_10_43_13</name>
    <dbReference type="NCBI Taxonomy" id="1974514"/>
    <lineage>
        <taxon>Bacteria</taxon>
        <taxon>Candidatus Berkelbacteria</taxon>
    </lineage>
</organism>
<evidence type="ECO:0000256" key="1">
    <source>
        <dbReference type="ARBA" id="ARBA00022741"/>
    </source>
</evidence>
<keyword evidence="2" id="KW-0378">Hydrolase</keyword>
<reference evidence="11" key="1">
    <citation type="submission" date="2017-09" db="EMBL/GenBank/DDBJ databases">
        <title>Depth-based differentiation of microbial function through sediment-hosted aquifers and enrichment of novel symbionts in the deep terrestrial subsurface.</title>
        <authorList>
            <person name="Probst A.J."/>
            <person name="Ladd B."/>
            <person name="Jarett J.K."/>
            <person name="Geller-Mcgrath D.E."/>
            <person name="Sieber C.M.K."/>
            <person name="Emerson J.B."/>
            <person name="Anantharaman K."/>
            <person name="Thomas B.C."/>
            <person name="Malmstrom R."/>
            <person name="Stieglmeier M."/>
            <person name="Klingl A."/>
            <person name="Woyke T."/>
            <person name="Ryan C.M."/>
            <person name="Banfield J.F."/>
        </authorList>
    </citation>
    <scope>NUCLEOTIDE SEQUENCE [LARGE SCALE GENOMIC DNA]</scope>
</reference>
<dbReference type="PROSITE" id="PS51217">
    <property type="entry name" value="UVRD_HELICASE_CTER"/>
    <property type="match status" value="1"/>
</dbReference>
<keyword evidence="3" id="KW-0347">Helicase</keyword>
<accession>A0A2H0W7D9</accession>
<dbReference type="InterPro" id="IPR027417">
    <property type="entry name" value="P-loop_NTPase"/>
</dbReference>
<dbReference type="PANTHER" id="PTHR11070:SF2">
    <property type="entry name" value="ATP-DEPENDENT DNA HELICASE SRS2"/>
    <property type="match status" value="1"/>
</dbReference>
<evidence type="ECO:0000256" key="7">
    <source>
        <dbReference type="ARBA" id="ARBA00034808"/>
    </source>
</evidence>
<evidence type="ECO:0000256" key="4">
    <source>
        <dbReference type="ARBA" id="ARBA00022840"/>
    </source>
</evidence>
<dbReference type="Pfam" id="PF00580">
    <property type="entry name" value="UvrD-helicase"/>
    <property type="match status" value="1"/>
</dbReference>
<dbReference type="Gene3D" id="1.10.486.10">
    <property type="entry name" value="PCRA, domain 4"/>
    <property type="match status" value="1"/>
</dbReference>
<protein>
    <recommendedName>
        <fullName evidence="7">DNA 3'-5' helicase</fullName>
        <ecNumber evidence="7">5.6.2.4</ecNumber>
    </recommendedName>
</protein>
<evidence type="ECO:0000256" key="6">
    <source>
        <dbReference type="ARBA" id="ARBA00034617"/>
    </source>
</evidence>
<dbReference type="GO" id="GO:0043138">
    <property type="term" value="F:3'-5' DNA helicase activity"/>
    <property type="evidence" value="ECO:0007669"/>
    <property type="project" value="UniProtKB-EC"/>
</dbReference>
<dbReference type="CDD" id="cd18807">
    <property type="entry name" value="SF1_C_UvrD"/>
    <property type="match status" value="1"/>
</dbReference>
<evidence type="ECO:0000259" key="9">
    <source>
        <dbReference type="PROSITE" id="PS51217"/>
    </source>
</evidence>
<feature type="domain" description="UvrD-like helicase C-terminal" evidence="9">
    <location>
        <begin position="44"/>
        <end position="372"/>
    </location>
</feature>
<evidence type="ECO:0000313" key="11">
    <source>
        <dbReference type="Proteomes" id="UP000231382"/>
    </source>
</evidence>
<proteinExistence type="predicted"/>
<keyword evidence="5" id="KW-0413">Isomerase</keyword>
<evidence type="ECO:0000256" key="3">
    <source>
        <dbReference type="ARBA" id="ARBA00022806"/>
    </source>
</evidence>
<keyword evidence="4" id="KW-0067">ATP-binding</keyword>
<dbReference type="EC" id="5.6.2.4" evidence="7"/>
<keyword evidence="1" id="KW-0547">Nucleotide-binding</keyword>
<comment type="catalytic activity">
    <reaction evidence="8">
        <text>ATP + H2O = ADP + phosphate + H(+)</text>
        <dbReference type="Rhea" id="RHEA:13065"/>
        <dbReference type="ChEBI" id="CHEBI:15377"/>
        <dbReference type="ChEBI" id="CHEBI:15378"/>
        <dbReference type="ChEBI" id="CHEBI:30616"/>
        <dbReference type="ChEBI" id="CHEBI:43474"/>
        <dbReference type="ChEBI" id="CHEBI:456216"/>
        <dbReference type="EC" id="5.6.2.4"/>
    </reaction>
</comment>
<dbReference type="PANTHER" id="PTHR11070">
    <property type="entry name" value="UVRD / RECB / PCRA DNA HELICASE FAMILY MEMBER"/>
    <property type="match status" value="1"/>
</dbReference>
<evidence type="ECO:0000256" key="8">
    <source>
        <dbReference type="ARBA" id="ARBA00048988"/>
    </source>
</evidence>
<dbReference type="EMBL" id="PEZW01000006">
    <property type="protein sequence ID" value="PIS08005.1"/>
    <property type="molecule type" value="Genomic_DNA"/>
</dbReference>
<name>A0A2H0W7D9_9BACT</name>
<dbReference type="Proteomes" id="UP000231382">
    <property type="component" value="Unassembled WGS sequence"/>
</dbReference>
<dbReference type="GO" id="GO:0005524">
    <property type="term" value="F:ATP binding"/>
    <property type="evidence" value="ECO:0007669"/>
    <property type="project" value="UniProtKB-KW"/>
</dbReference>
<dbReference type="InterPro" id="IPR014017">
    <property type="entry name" value="DNA_helicase_UvrD-like_C"/>
</dbReference>
<comment type="caution">
    <text evidence="10">The sequence shown here is derived from an EMBL/GenBank/DDBJ whole genome shotgun (WGS) entry which is preliminary data.</text>
</comment>
<dbReference type="Gene3D" id="3.40.50.300">
    <property type="entry name" value="P-loop containing nucleotide triphosphate hydrolases"/>
    <property type="match status" value="2"/>
</dbReference>
<dbReference type="AlphaFoldDB" id="A0A2H0W7D9"/>
<evidence type="ECO:0000256" key="2">
    <source>
        <dbReference type="ARBA" id="ARBA00022801"/>
    </source>
</evidence>
<dbReference type="GO" id="GO:0016887">
    <property type="term" value="F:ATP hydrolysis activity"/>
    <property type="evidence" value="ECO:0007669"/>
    <property type="project" value="RHEA"/>
</dbReference>
<evidence type="ECO:0000256" key="5">
    <source>
        <dbReference type="ARBA" id="ARBA00023235"/>
    </source>
</evidence>
<evidence type="ECO:0000313" key="10">
    <source>
        <dbReference type="EMBL" id="PIS08005.1"/>
    </source>
</evidence>
<dbReference type="GO" id="GO:0003677">
    <property type="term" value="F:DNA binding"/>
    <property type="evidence" value="ECO:0007669"/>
    <property type="project" value="InterPro"/>
</dbReference>